<dbReference type="PANTHER" id="PTHR23423">
    <property type="entry name" value="ORGANIC SOLUTE TRANSPORTER-RELATED"/>
    <property type="match status" value="1"/>
</dbReference>
<keyword evidence="8" id="KW-1185">Reference proteome</keyword>
<dbReference type="GO" id="GO:0016020">
    <property type="term" value="C:membrane"/>
    <property type="evidence" value="ECO:0007669"/>
    <property type="project" value="UniProtKB-SubCell"/>
</dbReference>
<proteinExistence type="predicted"/>
<evidence type="ECO:0008006" key="9">
    <source>
        <dbReference type="Google" id="ProtNLM"/>
    </source>
</evidence>
<evidence type="ECO:0000256" key="2">
    <source>
        <dbReference type="ARBA" id="ARBA00022692"/>
    </source>
</evidence>
<reference evidence="7 8" key="1">
    <citation type="journal article" date="2018" name="Nat. Ecol. Evol.">
        <title>Genomic signatures of mitonuclear coevolution across populations of Tigriopus californicus.</title>
        <authorList>
            <person name="Barreto F.S."/>
            <person name="Watson E.T."/>
            <person name="Lima T.G."/>
            <person name="Willett C.S."/>
            <person name="Edmands S."/>
            <person name="Li W."/>
            <person name="Burton R.S."/>
        </authorList>
    </citation>
    <scope>NUCLEOTIDE SEQUENCE [LARGE SCALE GENOMIC DNA]</scope>
    <source>
        <strain evidence="7 8">San Diego</strain>
    </source>
</reference>
<feature type="transmembrane region" description="Helical" evidence="6">
    <location>
        <begin position="205"/>
        <end position="226"/>
    </location>
</feature>
<feature type="transmembrane region" description="Helical" evidence="6">
    <location>
        <begin position="41"/>
        <end position="64"/>
    </location>
</feature>
<evidence type="ECO:0000256" key="3">
    <source>
        <dbReference type="ARBA" id="ARBA00022989"/>
    </source>
</evidence>
<accession>A0A553N6S3</accession>
<feature type="transmembrane region" description="Helical" evidence="6">
    <location>
        <begin position="171"/>
        <end position="193"/>
    </location>
</feature>
<organism evidence="7 8">
    <name type="scientific">Tigriopus californicus</name>
    <name type="common">Marine copepod</name>
    <dbReference type="NCBI Taxonomy" id="6832"/>
    <lineage>
        <taxon>Eukaryota</taxon>
        <taxon>Metazoa</taxon>
        <taxon>Ecdysozoa</taxon>
        <taxon>Arthropoda</taxon>
        <taxon>Crustacea</taxon>
        <taxon>Multicrustacea</taxon>
        <taxon>Hexanauplia</taxon>
        <taxon>Copepoda</taxon>
        <taxon>Harpacticoida</taxon>
        <taxon>Harpacticidae</taxon>
        <taxon>Tigriopus</taxon>
    </lineage>
</organism>
<evidence type="ECO:0000256" key="1">
    <source>
        <dbReference type="ARBA" id="ARBA00004141"/>
    </source>
</evidence>
<feature type="transmembrane region" description="Helical" evidence="6">
    <location>
        <begin position="101"/>
        <end position="118"/>
    </location>
</feature>
<dbReference type="SMART" id="SM01417">
    <property type="entry name" value="Solute_trans_a"/>
    <property type="match status" value="1"/>
</dbReference>
<evidence type="ECO:0000313" key="8">
    <source>
        <dbReference type="Proteomes" id="UP000318571"/>
    </source>
</evidence>
<dbReference type="STRING" id="6832.A0A553N6S3"/>
<sequence>MADDASGNLTQSQASEECPPYGTYPTSEQFATALNGWAIGLYVYSAVVVLVLALEYGLLVGHFLAQVPTYRQVPTLWVNSVYLVVAVFTMFSVALPQASDFVWLFYKVYLGMAMGYFVQLTMSWYGGETAMIQHIDGECVNFRIPPCCCCMICPKTAALTKRRIRFMKAMVYQMPYVQAATLFVMSVLQLAGFLEPGNMSPKEPYLYLTIILAISFMLGIWGLFVFMDITH</sequence>
<feature type="region of interest" description="Disordered" evidence="5">
    <location>
        <begin position="1"/>
        <end position="20"/>
    </location>
</feature>
<evidence type="ECO:0000256" key="4">
    <source>
        <dbReference type="ARBA" id="ARBA00023136"/>
    </source>
</evidence>
<evidence type="ECO:0000256" key="5">
    <source>
        <dbReference type="SAM" id="MobiDB-lite"/>
    </source>
</evidence>
<keyword evidence="3 6" id="KW-1133">Transmembrane helix</keyword>
<comment type="caution">
    <text evidence="7">The sequence shown here is derived from an EMBL/GenBank/DDBJ whole genome shotgun (WGS) entry which is preliminary data.</text>
</comment>
<dbReference type="Proteomes" id="UP000318571">
    <property type="component" value="Chromosome 8"/>
</dbReference>
<comment type="subcellular location">
    <subcellularLocation>
        <location evidence="1">Membrane</location>
        <topology evidence="1">Multi-pass membrane protein</topology>
    </subcellularLocation>
</comment>
<keyword evidence="2 6" id="KW-0812">Transmembrane</keyword>
<protein>
    <recommendedName>
        <fullName evidence="9">Organic solute transporter alpha-like protein</fullName>
    </recommendedName>
</protein>
<evidence type="ECO:0000256" key="6">
    <source>
        <dbReference type="SAM" id="Phobius"/>
    </source>
</evidence>
<dbReference type="EMBL" id="VCGU01000459">
    <property type="protein sequence ID" value="TRY61100.1"/>
    <property type="molecule type" value="Genomic_DNA"/>
</dbReference>
<dbReference type="Pfam" id="PF03619">
    <property type="entry name" value="Solute_trans_a"/>
    <property type="match status" value="1"/>
</dbReference>
<dbReference type="AlphaFoldDB" id="A0A553N6S3"/>
<gene>
    <name evidence="7" type="ORF">TCAL_03663</name>
</gene>
<name>A0A553N6S3_TIGCA</name>
<dbReference type="OMA" id="ARYFSIC"/>
<feature type="transmembrane region" description="Helical" evidence="6">
    <location>
        <begin position="76"/>
        <end position="95"/>
    </location>
</feature>
<keyword evidence="4 6" id="KW-0472">Membrane</keyword>
<evidence type="ECO:0000313" key="7">
    <source>
        <dbReference type="EMBL" id="TRY61100.1"/>
    </source>
</evidence>
<dbReference type="InterPro" id="IPR005178">
    <property type="entry name" value="Ostalpha/TMEM184C"/>
</dbReference>